<dbReference type="Proteomes" id="UP000492821">
    <property type="component" value="Unassembled WGS sequence"/>
</dbReference>
<proteinExistence type="predicted"/>
<evidence type="ECO:0000313" key="1">
    <source>
        <dbReference type="Proteomes" id="UP000492821"/>
    </source>
</evidence>
<dbReference type="WBParaSite" id="Pan_g23172.t1">
    <property type="protein sequence ID" value="Pan_g23172.t1"/>
    <property type="gene ID" value="Pan_g23172"/>
</dbReference>
<reference evidence="1" key="1">
    <citation type="journal article" date="2013" name="Genetics">
        <title>The draft genome and transcriptome of Panagrellus redivivus are shaped by the harsh demands of a free-living lifestyle.</title>
        <authorList>
            <person name="Srinivasan J."/>
            <person name="Dillman A.R."/>
            <person name="Macchietto M.G."/>
            <person name="Heikkinen L."/>
            <person name="Lakso M."/>
            <person name="Fracchia K.M."/>
            <person name="Antoshechkin I."/>
            <person name="Mortazavi A."/>
            <person name="Wong G."/>
            <person name="Sternberg P.W."/>
        </authorList>
    </citation>
    <scope>NUCLEOTIDE SEQUENCE [LARGE SCALE GENOMIC DNA]</scope>
    <source>
        <strain evidence="1">MT8872</strain>
    </source>
</reference>
<reference evidence="2" key="2">
    <citation type="submission" date="2020-10" db="UniProtKB">
        <authorList>
            <consortium name="WormBaseParasite"/>
        </authorList>
    </citation>
    <scope>IDENTIFICATION</scope>
</reference>
<accession>A0A7E4VNX6</accession>
<dbReference type="AlphaFoldDB" id="A0A7E4VNX6"/>
<protein>
    <submittedName>
        <fullName evidence="2">F-box domain-containing protein</fullName>
    </submittedName>
</protein>
<organism evidence="1 2">
    <name type="scientific">Panagrellus redivivus</name>
    <name type="common">Microworm</name>
    <dbReference type="NCBI Taxonomy" id="6233"/>
    <lineage>
        <taxon>Eukaryota</taxon>
        <taxon>Metazoa</taxon>
        <taxon>Ecdysozoa</taxon>
        <taxon>Nematoda</taxon>
        <taxon>Chromadorea</taxon>
        <taxon>Rhabditida</taxon>
        <taxon>Tylenchina</taxon>
        <taxon>Panagrolaimomorpha</taxon>
        <taxon>Panagrolaimoidea</taxon>
        <taxon>Panagrolaimidae</taxon>
        <taxon>Panagrellus</taxon>
    </lineage>
</organism>
<evidence type="ECO:0000313" key="2">
    <source>
        <dbReference type="WBParaSite" id="Pan_g23172.t1"/>
    </source>
</evidence>
<keyword evidence="1" id="KW-1185">Reference proteome</keyword>
<sequence>MSSTTLQRFTYDWLIRFCELHPLKRTYFECPNNNVFCTNFHQTAKCYRPSLSKYSKISTHFANLTEKYMPYIHANFGQHIRNDKMDPWPLPQTKKKIVLIGYILFEDFTPSTITNFYNSNRIYFSTQFIRMSKSSIDPAELVQLVKGAHSISILDSSMTQPVLYSEIWPLLRRCHEISIHFENLIYDDKMPDILANTTWHKPSQGLHLNYFDLCEDKVLPVVDHFITAQGWPYYQFVFNTGYSPASFEKMVIVIEKRLKVAGCTVKKGYVPIDGSGVIGFWKTTDVNVSLQYDNGGGVIDLN</sequence>
<name>A0A7E4VNX6_PANRE</name>